<keyword evidence="3" id="KW-1185">Reference proteome</keyword>
<dbReference type="AlphaFoldDB" id="A0A8J4FCS7"/>
<evidence type="ECO:0000313" key="3">
    <source>
        <dbReference type="Proteomes" id="UP000747399"/>
    </source>
</evidence>
<name>A0A8J4FCS7_9CHLO</name>
<feature type="compositionally biased region" description="Low complexity" evidence="1">
    <location>
        <begin position="25"/>
        <end position="37"/>
    </location>
</feature>
<comment type="caution">
    <text evidence="2">The sequence shown here is derived from an EMBL/GenBank/DDBJ whole genome shotgun (WGS) entry which is preliminary data.</text>
</comment>
<sequence>MDGRNGPPAAAADAGLYDNHPSNGADCSADSSSSLDSTHQGPVLCGHRIWRVLYAYGILEKPRLGPTSQPYTLHQNTVDAKHDIYYNLRPIQCKPARPNQT</sequence>
<dbReference type="EMBL" id="BNCO01000087">
    <property type="protein sequence ID" value="GIL66596.1"/>
    <property type="molecule type" value="Genomic_DNA"/>
</dbReference>
<gene>
    <name evidence="2" type="ORF">Vafri_20083</name>
</gene>
<evidence type="ECO:0000313" key="2">
    <source>
        <dbReference type="EMBL" id="GIL66596.1"/>
    </source>
</evidence>
<protein>
    <submittedName>
        <fullName evidence="2">Uncharacterized protein</fullName>
    </submittedName>
</protein>
<organism evidence="2 3">
    <name type="scientific">Volvox africanus</name>
    <dbReference type="NCBI Taxonomy" id="51714"/>
    <lineage>
        <taxon>Eukaryota</taxon>
        <taxon>Viridiplantae</taxon>
        <taxon>Chlorophyta</taxon>
        <taxon>core chlorophytes</taxon>
        <taxon>Chlorophyceae</taxon>
        <taxon>CS clade</taxon>
        <taxon>Chlamydomonadales</taxon>
        <taxon>Volvocaceae</taxon>
        <taxon>Volvox</taxon>
    </lineage>
</organism>
<proteinExistence type="predicted"/>
<accession>A0A8J4FCS7</accession>
<feature type="region of interest" description="Disordered" evidence="1">
    <location>
        <begin position="1"/>
        <end position="41"/>
    </location>
</feature>
<reference evidence="2" key="1">
    <citation type="journal article" date="2021" name="Proc. Natl. Acad. Sci. U.S.A.">
        <title>Three genomes in the algal genus Volvox reveal the fate of a haploid sex-determining region after a transition to homothallism.</title>
        <authorList>
            <person name="Yamamoto K."/>
            <person name="Hamaji T."/>
            <person name="Kawai-Toyooka H."/>
            <person name="Matsuzaki R."/>
            <person name="Takahashi F."/>
            <person name="Nishimura Y."/>
            <person name="Kawachi M."/>
            <person name="Noguchi H."/>
            <person name="Minakuchi Y."/>
            <person name="Umen J.G."/>
            <person name="Toyoda A."/>
            <person name="Nozaki H."/>
        </authorList>
    </citation>
    <scope>NUCLEOTIDE SEQUENCE</scope>
    <source>
        <strain evidence="2">NIES-3780</strain>
    </source>
</reference>
<evidence type="ECO:0000256" key="1">
    <source>
        <dbReference type="SAM" id="MobiDB-lite"/>
    </source>
</evidence>
<dbReference type="Proteomes" id="UP000747399">
    <property type="component" value="Unassembled WGS sequence"/>
</dbReference>